<evidence type="ECO:0000313" key="2">
    <source>
        <dbReference type="Proteomes" id="UP000275267"/>
    </source>
</evidence>
<gene>
    <name evidence="1" type="ORF">C2845_PM01G08460</name>
</gene>
<dbReference type="PROSITE" id="PS51257">
    <property type="entry name" value="PROKAR_LIPOPROTEIN"/>
    <property type="match status" value="1"/>
</dbReference>
<reference evidence="2" key="1">
    <citation type="journal article" date="2019" name="Nat. Commun.">
        <title>The genome of broomcorn millet.</title>
        <authorList>
            <person name="Zou C."/>
            <person name="Miki D."/>
            <person name="Li D."/>
            <person name="Tang Q."/>
            <person name="Xiao L."/>
            <person name="Rajput S."/>
            <person name="Deng P."/>
            <person name="Jia W."/>
            <person name="Huang R."/>
            <person name="Zhang M."/>
            <person name="Sun Y."/>
            <person name="Hu J."/>
            <person name="Fu X."/>
            <person name="Schnable P.S."/>
            <person name="Li F."/>
            <person name="Zhang H."/>
            <person name="Feng B."/>
            <person name="Zhu X."/>
            <person name="Liu R."/>
            <person name="Schnable J.C."/>
            <person name="Zhu J.-K."/>
            <person name="Zhang H."/>
        </authorList>
    </citation>
    <scope>NUCLEOTIDE SEQUENCE [LARGE SCALE GENOMIC DNA]</scope>
</reference>
<dbReference type="Proteomes" id="UP000275267">
    <property type="component" value="Unassembled WGS sequence"/>
</dbReference>
<sequence>MESNANREPWRAFSFVFLRLPRNASVGWCLGAACSMVSSALLASAAPAICRPLLPPRDETAVPSVVRSPHVLRLAGEGERRQPRPP</sequence>
<proteinExistence type="predicted"/>
<evidence type="ECO:0000313" key="1">
    <source>
        <dbReference type="EMBL" id="RLN41209.1"/>
    </source>
</evidence>
<accession>A0A3L6TLY0</accession>
<protein>
    <submittedName>
        <fullName evidence="1">Uncharacterized protein</fullName>
    </submittedName>
</protein>
<name>A0A3L6TLY0_PANMI</name>
<dbReference type="AlphaFoldDB" id="A0A3L6TLY0"/>
<organism evidence="1 2">
    <name type="scientific">Panicum miliaceum</name>
    <name type="common">Proso millet</name>
    <name type="synonym">Broomcorn millet</name>
    <dbReference type="NCBI Taxonomy" id="4540"/>
    <lineage>
        <taxon>Eukaryota</taxon>
        <taxon>Viridiplantae</taxon>
        <taxon>Streptophyta</taxon>
        <taxon>Embryophyta</taxon>
        <taxon>Tracheophyta</taxon>
        <taxon>Spermatophyta</taxon>
        <taxon>Magnoliopsida</taxon>
        <taxon>Liliopsida</taxon>
        <taxon>Poales</taxon>
        <taxon>Poaceae</taxon>
        <taxon>PACMAD clade</taxon>
        <taxon>Panicoideae</taxon>
        <taxon>Panicodae</taxon>
        <taxon>Paniceae</taxon>
        <taxon>Panicinae</taxon>
        <taxon>Panicum</taxon>
        <taxon>Panicum sect. Panicum</taxon>
    </lineage>
</organism>
<keyword evidence="2" id="KW-1185">Reference proteome</keyword>
<comment type="caution">
    <text evidence="1">The sequence shown here is derived from an EMBL/GenBank/DDBJ whole genome shotgun (WGS) entry which is preliminary data.</text>
</comment>
<dbReference type="EMBL" id="PQIB02000001">
    <property type="protein sequence ID" value="RLN41209.1"/>
    <property type="molecule type" value="Genomic_DNA"/>
</dbReference>